<dbReference type="AlphaFoldDB" id="A0A4S8F9A7"/>
<dbReference type="OrthoDB" id="4549026at2"/>
<dbReference type="SUPFAM" id="SSF46785">
    <property type="entry name" value="Winged helix' DNA-binding domain"/>
    <property type="match status" value="1"/>
</dbReference>
<dbReference type="GO" id="GO:0003700">
    <property type="term" value="F:DNA-binding transcription factor activity"/>
    <property type="evidence" value="ECO:0007669"/>
    <property type="project" value="InterPro"/>
</dbReference>
<dbReference type="Pfam" id="PF01047">
    <property type="entry name" value="MarR"/>
    <property type="match status" value="1"/>
</dbReference>
<reference evidence="2 3" key="1">
    <citation type="journal article" date="2015" name="Antonie Van Leeuwenhoek">
        <title>Lampropedia puyangensis sp. nov., isolated from symptomatic bark of Populus ? euramericana canker and emended description of Lampropedia hyalina (Ehrenberg 1832) Lee et al. 2004.</title>
        <authorList>
            <person name="Li Y."/>
            <person name="Wang T."/>
            <person name="Piao C.G."/>
            <person name="Wang L.F."/>
            <person name="Tian G.Z."/>
            <person name="Zhu T.H."/>
            <person name="Guo M.W."/>
        </authorList>
    </citation>
    <scope>NUCLEOTIDE SEQUENCE [LARGE SCALE GENOMIC DNA]</scope>
    <source>
        <strain evidence="2 3">2-bin</strain>
    </source>
</reference>
<proteinExistence type="predicted"/>
<dbReference type="Gene3D" id="1.10.10.10">
    <property type="entry name" value="Winged helix-like DNA-binding domain superfamily/Winged helix DNA-binding domain"/>
    <property type="match status" value="1"/>
</dbReference>
<gene>
    <name evidence="2" type="ORF">E9531_05500</name>
</gene>
<evidence type="ECO:0000313" key="2">
    <source>
        <dbReference type="EMBL" id="THU03799.1"/>
    </source>
</evidence>
<dbReference type="PRINTS" id="PR00598">
    <property type="entry name" value="HTHMARR"/>
</dbReference>
<dbReference type="EMBL" id="STFG01000004">
    <property type="protein sequence ID" value="THU03799.1"/>
    <property type="molecule type" value="Genomic_DNA"/>
</dbReference>
<dbReference type="PROSITE" id="PS50995">
    <property type="entry name" value="HTH_MARR_2"/>
    <property type="match status" value="1"/>
</dbReference>
<name>A0A4S8F9A7_9BURK</name>
<evidence type="ECO:0000259" key="1">
    <source>
        <dbReference type="PROSITE" id="PS50995"/>
    </source>
</evidence>
<dbReference type="GO" id="GO:0006950">
    <property type="term" value="P:response to stress"/>
    <property type="evidence" value="ECO:0007669"/>
    <property type="project" value="TreeGrafter"/>
</dbReference>
<sequence>MPPASKATAKKSKKTSTALWNRPGFLIRRLHQIHCALFAEETPDANITPVQYSLLSTLQEHGELDQNSLSHRIGLERTSVAEVLPRLEDRKLIERKRSELDGRIRLVALTTEGQTLLDAMSAAVARAHARTVEALSPAERKELIRMMTLLVQADTSERAPLLKQR</sequence>
<dbReference type="InterPro" id="IPR000835">
    <property type="entry name" value="HTH_MarR-typ"/>
</dbReference>
<dbReference type="InterPro" id="IPR036388">
    <property type="entry name" value="WH-like_DNA-bd_sf"/>
</dbReference>
<dbReference type="PANTHER" id="PTHR33164">
    <property type="entry name" value="TRANSCRIPTIONAL REGULATOR, MARR FAMILY"/>
    <property type="match status" value="1"/>
</dbReference>
<keyword evidence="3" id="KW-1185">Reference proteome</keyword>
<comment type="caution">
    <text evidence="2">The sequence shown here is derived from an EMBL/GenBank/DDBJ whole genome shotgun (WGS) entry which is preliminary data.</text>
</comment>
<dbReference type="InterPro" id="IPR036390">
    <property type="entry name" value="WH_DNA-bd_sf"/>
</dbReference>
<evidence type="ECO:0000313" key="3">
    <source>
        <dbReference type="Proteomes" id="UP000308917"/>
    </source>
</evidence>
<dbReference type="PANTHER" id="PTHR33164:SF95">
    <property type="entry name" value="TRANSCRIPTIONAL REGULATOR"/>
    <property type="match status" value="1"/>
</dbReference>
<dbReference type="InterPro" id="IPR039422">
    <property type="entry name" value="MarR/SlyA-like"/>
</dbReference>
<feature type="domain" description="HTH marR-type" evidence="1">
    <location>
        <begin position="23"/>
        <end position="152"/>
    </location>
</feature>
<dbReference type="Proteomes" id="UP000308917">
    <property type="component" value="Unassembled WGS sequence"/>
</dbReference>
<protein>
    <submittedName>
        <fullName evidence="2">Winged helix-turn-helix transcriptional regulator</fullName>
    </submittedName>
</protein>
<accession>A0A4S8F9A7</accession>
<organism evidence="2 3">
    <name type="scientific">Lampropedia puyangensis</name>
    <dbReference type="NCBI Taxonomy" id="1330072"/>
    <lineage>
        <taxon>Bacteria</taxon>
        <taxon>Pseudomonadati</taxon>
        <taxon>Pseudomonadota</taxon>
        <taxon>Betaproteobacteria</taxon>
        <taxon>Burkholderiales</taxon>
        <taxon>Comamonadaceae</taxon>
        <taxon>Lampropedia</taxon>
    </lineage>
</organism>
<dbReference type="SMART" id="SM00347">
    <property type="entry name" value="HTH_MARR"/>
    <property type="match status" value="1"/>
</dbReference>